<sequence>MLVRIFSLLLFLVFAVNVNAQVNDAQNLTKDVNRVGFVKGSTGMDDMSAELNIKVPDNAVIGNTRLRLLKVNSPSTFVILAKGSVW</sequence>
<reference evidence="2 3" key="1">
    <citation type="submission" date="2023-11" db="EMBL/GenBank/DDBJ databases">
        <title>First isolation, identification, and characterization of non-pathogenic Epilithonimonas ginsengisoli isolated from diseased farmed rainbow trout (Oncorhynchus mykiss) in Chile.</title>
        <authorList>
            <person name="Miranda C.D."/>
            <person name="Irgang R."/>
            <person name="Concha C."/>
            <person name="Rojas R."/>
            <person name="Avendano R."/>
        </authorList>
    </citation>
    <scope>NUCLEOTIDE SEQUENCE [LARGE SCALE GENOMIC DNA]</scope>
    <source>
        <strain evidence="2 3">FP99</strain>
    </source>
</reference>
<dbReference type="RefSeq" id="WP_063971126.1">
    <property type="nucleotide sequence ID" value="NZ_JAMXLT020000001.1"/>
</dbReference>
<feature type="chain" id="PRO_5046629600" description="DUF2807 domain-containing protein" evidence="1">
    <location>
        <begin position="21"/>
        <end position="86"/>
    </location>
</feature>
<evidence type="ECO:0000313" key="2">
    <source>
        <dbReference type="EMBL" id="MDW8547402.1"/>
    </source>
</evidence>
<feature type="signal peptide" evidence="1">
    <location>
        <begin position="1"/>
        <end position="20"/>
    </location>
</feature>
<organism evidence="2 3">
    <name type="scientific">Epilithonimonas ginsengisoli</name>
    <dbReference type="NCBI Taxonomy" id="1245592"/>
    <lineage>
        <taxon>Bacteria</taxon>
        <taxon>Pseudomonadati</taxon>
        <taxon>Bacteroidota</taxon>
        <taxon>Flavobacteriia</taxon>
        <taxon>Flavobacteriales</taxon>
        <taxon>Weeksellaceae</taxon>
        <taxon>Chryseobacterium group</taxon>
        <taxon>Epilithonimonas</taxon>
    </lineage>
</organism>
<dbReference type="Proteomes" id="UP001204439">
    <property type="component" value="Unassembled WGS sequence"/>
</dbReference>
<gene>
    <name evidence="2" type="ORF">NG800_000675</name>
</gene>
<keyword evidence="3" id="KW-1185">Reference proteome</keyword>
<accession>A0ABU4JCK4</accession>
<dbReference type="EMBL" id="JAMXLT020000001">
    <property type="protein sequence ID" value="MDW8547402.1"/>
    <property type="molecule type" value="Genomic_DNA"/>
</dbReference>
<proteinExistence type="predicted"/>
<evidence type="ECO:0008006" key="4">
    <source>
        <dbReference type="Google" id="ProtNLM"/>
    </source>
</evidence>
<evidence type="ECO:0000256" key="1">
    <source>
        <dbReference type="SAM" id="SignalP"/>
    </source>
</evidence>
<name>A0ABU4JCK4_9FLAO</name>
<evidence type="ECO:0000313" key="3">
    <source>
        <dbReference type="Proteomes" id="UP001204439"/>
    </source>
</evidence>
<keyword evidence="1" id="KW-0732">Signal</keyword>
<comment type="caution">
    <text evidence="2">The sequence shown here is derived from an EMBL/GenBank/DDBJ whole genome shotgun (WGS) entry which is preliminary data.</text>
</comment>
<protein>
    <recommendedName>
        <fullName evidence="4">DUF2807 domain-containing protein</fullName>
    </recommendedName>
</protein>